<reference evidence="2" key="2">
    <citation type="submission" date="2019-07" db="EMBL/GenBank/DDBJ databases">
        <authorList>
            <person name="Seetharam A."/>
            <person name="Woodhouse M."/>
            <person name="Cannon E."/>
        </authorList>
    </citation>
    <scope>NUCLEOTIDE SEQUENCE [LARGE SCALE GENOMIC DNA]</scope>
    <source>
        <strain evidence="2">cv. B73</strain>
    </source>
</reference>
<feature type="region of interest" description="Disordered" evidence="1">
    <location>
        <begin position="1"/>
        <end position="31"/>
    </location>
</feature>
<protein>
    <submittedName>
        <fullName evidence="2">Uncharacterized protein</fullName>
    </submittedName>
</protein>
<reference evidence="2" key="3">
    <citation type="submission" date="2021-05" db="UniProtKB">
        <authorList>
            <consortium name="EnsemblPlants"/>
        </authorList>
    </citation>
    <scope>IDENTIFICATION</scope>
    <source>
        <strain evidence="2">cv. B73</strain>
    </source>
</reference>
<name>A0A804QMP0_MAIZE</name>
<keyword evidence="3" id="KW-1185">Reference proteome</keyword>
<dbReference type="EnsemblPlants" id="Zm00001eb341800_T001">
    <property type="protein sequence ID" value="Zm00001eb341800_P001"/>
    <property type="gene ID" value="Zm00001eb341800"/>
</dbReference>
<sequence length="108" mass="11430">MVVSPCDAPTHPTTPTPVPLSHDQPPLPPARHQHELAFFSGSSDAAGPRHPIPKLIFLEGMLAPTLAQLKDKPAASAPDGRVRAAALAEALQIPQEQATLAYLHARPN</sequence>
<evidence type="ECO:0000313" key="2">
    <source>
        <dbReference type="EnsemblPlants" id="Zm00001eb341800_P001"/>
    </source>
</evidence>
<organism evidence="2 3">
    <name type="scientific">Zea mays</name>
    <name type="common">Maize</name>
    <dbReference type="NCBI Taxonomy" id="4577"/>
    <lineage>
        <taxon>Eukaryota</taxon>
        <taxon>Viridiplantae</taxon>
        <taxon>Streptophyta</taxon>
        <taxon>Embryophyta</taxon>
        <taxon>Tracheophyta</taxon>
        <taxon>Spermatophyta</taxon>
        <taxon>Magnoliopsida</taxon>
        <taxon>Liliopsida</taxon>
        <taxon>Poales</taxon>
        <taxon>Poaceae</taxon>
        <taxon>PACMAD clade</taxon>
        <taxon>Panicoideae</taxon>
        <taxon>Andropogonodae</taxon>
        <taxon>Andropogoneae</taxon>
        <taxon>Tripsacinae</taxon>
        <taxon>Zea</taxon>
    </lineage>
</organism>
<reference evidence="3" key="1">
    <citation type="journal article" date="2009" name="Science">
        <title>The B73 maize genome: complexity, diversity, and dynamics.</title>
        <authorList>
            <person name="Schnable P.S."/>
            <person name="Ware D."/>
            <person name="Fulton R.S."/>
            <person name="Stein J.C."/>
            <person name="Wei F."/>
            <person name="Pasternak S."/>
            <person name="Liang C."/>
            <person name="Zhang J."/>
            <person name="Fulton L."/>
            <person name="Graves T.A."/>
            <person name="Minx P."/>
            <person name="Reily A.D."/>
            <person name="Courtney L."/>
            <person name="Kruchowski S.S."/>
            <person name="Tomlinson C."/>
            <person name="Strong C."/>
            <person name="Delehaunty K."/>
            <person name="Fronick C."/>
            <person name="Courtney B."/>
            <person name="Rock S.M."/>
            <person name="Belter E."/>
            <person name="Du F."/>
            <person name="Kim K."/>
            <person name="Abbott R.M."/>
            <person name="Cotton M."/>
            <person name="Levy A."/>
            <person name="Marchetto P."/>
            <person name="Ochoa K."/>
            <person name="Jackson S.M."/>
            <person name="Gillam B."/>
            <person name="Chen W."/>
            <person name="Yan L."/>
            <person name="Higginbotham J."/>
            <person name="Cardenas M."/>
            <person name="Waligorski J."/>
            <person name="Applebaum E."/>
            <person name="Phelps L."/>
            <person name="Falcone J."/>
            <person name="Kanchi K."/>
            <person name="Thane T."/>
            <person name="Scimone A."/>
            <person name="Thane N."/>
            <person name="Henke J."/>
            <person name="Wang T."/>
            <person name="Ruppert J."/>
            <person name="Shah N."/>
            <person name="Rotter K."/>
            <person name="Hodges J."/>
            <person name="Ingenthron E."/>
            <person name="Cordes M."/>
            <person name="Kohlberg S."/>
            <person name="Sgro J."/>
            <person name="Delgado B."/>
            <person name="Mead K."/>
            <person name="Chinwalla A."/>
            <person name="Leonard S."/>
            <person name="Crouse K."/>
            <person name="Collura K."/>
            <person name="Kudrna D."/>
            <person name="Currie J."/>
            <person name="He R."/>
            <person name="Angelova A."/>
            <person name="Rajasekar S."/>
            <person name="Mueller T."/>
            <person name="Lomeli R."/>
            <person name="Scara G."/>
            <person name="Ko A."/>
            <person name="Delaney K."/>
            <person name="Wissotski M."/>
            <person name="Lopez G."/>
            <person name="Campos D."/>
            <person name="Braidotti M."/>
            <person name="Ashley E."/>
            <person name="Golser W."/>
            <person name="Kim H."/>
            <person name="Lee S."/>
            <person name="Lin J."/>
            <person name="Dujmic Z."/>
            <person name="Kim W."/>
            <person name="Talag J."/>
            <person name="Zuccolo A."/>
            <person name="Fan C."/>
            <person name="Sebastian A."/>
            <person name="Kramer M."/>
            <person name="Spiegel L."/>
            <person name="Nascimento L."/>
            <person name="Zutavern T."/>
            <person name="Miller B."/>
            <person name="Ambroise C."/>
            <person name="Muller S."/>
            <person name="Spooner W."/>
            <person name="Narechania A."/>
            <person name="Ren L."/>
            <person name="Wei S."/>
            <person name="Kumari S."/>
            <person name="Faga B."/>
            <person name="Levy M.J."/>
            <person name="McMahan L."/>
            <person name="Van Buren P."/>
            <person name="Vaughn M.W."/>
            <person name="Ying K."/>
            <person name="Yeh C.-T."/>
            <person name="Emrich S.J."/>
            <person name="Jia Y."/>
            <person name="Kalyanaraman A."/>
            <person name="Hsia A.-P."/>
            <person name="Barbazuk W.B."/>
            <person name="Baucom R.S."/>
            <person name="Brutnell T.P."/>
            <person name="Carpita N.C."/>
            <person name="Chaparro C."/>
            <person name="Chia J.-M."/>
            <person name="Deragon J.-M."/>
            <person name="Estill J.C."/>
            <person name="Fu Y."/>
            <person name="Jeddeloh J.A."/>
            <person name="Han Y."/>
            <person name="Lee H."/>
            <person name="Li P."/>
            <person name="Lisch D.R."/>
            <person name="Liu S."/>
            <person name="Liu Z."/>
            <person name="Nagel D.H."/>
            <person name="McCann M.C."/>
            <person name="SanMiguel P."/>
            <person name="Myers A.M."/>
            <person name="Nettleton D."/>
            <person name="Nguyen J."/>
            <person name="Penning B.W."/>
            <person name="Ponnala L."/>
            <person name="Schneider K.L."/>
            <person name="Schwartz D.C."/>
            <person name="Sharma A."/>
            <person name="Soderlund C."/>
            <person name="Springer N.M."/>
            <person name="Sun Q."/>
            <person name="Wang H."/>
            <person name="Waterman M."/>
            <person name="Westerman R."/>
            <person name="Wolfgruber T.K."/>
            <person name="Yang L."/>
            <person name="Yu Y."/>
            <person name="Zhang L."/>
            <person name="Zhou S."/>
            <person name="Zhu Q."/>
            <person name="Bennetzen J.L."/>
            <person name="Dawe R.K."/>
            <person name="Jiang J."/>
            <person name="Jiang N."/>
            <person name="Presting G.G."/>
            <person name="Wessler S.R."/>
            <person name="Aluru S."/>
            <person name="Martienssen R.A."/>
            <person name="Clifton S.W."/>
            <person name="McCombie W.R."/>
            <person name="Wing R.A."/>
            <person name="Wilson R.K."/>
        </authorList>
    </citation>
    <scope>NUCLEOTIDE SEQUENCE [LARGE SCALE GENOMIC DNA]</scope>
    <source>
        <strain evidence="3">cv. B73</strain>
    </source>
</reference>
<dbReference type="AlphaFoldDB" id="A0A804QMP0"/>
<evidence type="ECO:0000313" key="3">
    <source>
        <dbReference type="Proteomes" id="UP000007305"/>
    </source>
</evidence>
<dbReference type="Proteomes" id="UP000007305">
    <property type="component" value="Chromosome 8"/>
</dbReference>
<proteinExistence type="predicted"/>
<evidence type="ECO:0000256" key="1">
    <source>
        <dbReference type="SAM" id="MobiDB-lite"/>
    </source>
</evidence>
<dbReference type="InParanoid" id="A0A804QMP0"/>
<dbReference type="Gramene" id="Zm00001eb341800_T001">
    <property type="protein sequence ID" value="Zm00001eb341800_P001"/>
    <property type="gene ID" value="Zm00001eb341800"/>
</dbReference>
<accession>A0A804QMP0</accession>